<dbReference type="InterPro" id="IPR023214">
    <property type="entry name" value="HAD_sf"/>
</dbReference>
<dbReference type="GO" id="GO:0046872">
    <property type="term" value="F:metal ion binding"/>
    <property type="evidence" value="ECO:0007669"/>
    <property type="project" value="UniProtKB-KW"/>
</dbReference>
<evidence type="ECO:0000313" key="4">
    <source>
        <dbReference type="EMBL" id="BAW80954.1"/>
    </source>
</evidence>
<gene>
    <name evidence="4" type="ORF">TAO_1584</name>
</gene>
<dbReference type="InterPro" id="IPR006385">
    <property type="entry name" value="HAD_hydro_SerB1"/>
</dbReference>
<dbReference type="OrthoDB" id="9784466at2"/>
<name>A0A1Q2SP91_9GAMM</name>
<evidence type="ECO:0000256" key="3">
    <source>
        <dbReference type="ARBA" id="ARBA00022842"/>
    </source>
</evidence>
<dbReference type="RefSeq" id="WP_096527444.1">
    <property type="nucleotide sequence ID" value="NZ_AP014836.1"/>
</dbReference>
<dbReference type="NCBIfam" id="TIGR01490">
    <property type="entry name" value="HAD-SF-IB-hyp1"/>
    <property type="match status" value="1"/>
</dbReference>
<dbReference type="SUPFAM" id="SSF56784">
    <property type="entry name" value="HAD-like"/>
    <property type="match status" value="1"/>
</dbReference>
<keyword evidence="1" id="KW-0479">Metal-binding</keyword>
<proteinExistence type="predicted"/>
<dbReference type="PANTHER" id="PTHR43344">
    <property type="entry name" value="PHOSPHOSERINE PHOSPHATASE"/>
    <property type="match status" value="1"/>
</dbReference>
<dbReference type="PANTHER" id="PTHR43344:SF13">
    <property type="entry name" value="PHOSPHATASE RV3661-RELATED"/>
    <property type="match status" value="1"/>
</dbReference>
<reference evidence="4 5" key="1">
    <citation type="journal article" date="2017" name="ISME J.">
        <title>An acid-tolerant ammonia-oxidizing ?-proteobacterium from soil.</title>
        <authorList>
            <person name="Hayatsu M."/>
            <person name="Tago K."/>
            <person name="Uchiyama I."/>
            <person name="Toyoda A."/>
            <person name="Wang Y."/>
            <person name="Shimomura Y."/>
            <person name="Okubo T."/>
            <person name="Kurisu F."/>
            <person name="Hirono Y."/>
            <person name="Nonaka K."/>
            <person name="Akiyama H."/>
            <person name="Itoh T."/>
            <person name="Takami H."/>
        </authorList>
    </citation>
    <scope>NUCLEOTIDE SEQUENCE [LARGE SCALE GENOMIC DNA]</scope>
    <source>
        <strain evidence="4 5">TAO100</strain>
    </source>
</reference>
<organism evidence="4 5">
    <name type="scientific">Candidatus Nitrosoglobus terrae</name>
    <dbReference type="NCBI Taxonomy" id="1630141"/>
    <lineage>
        <taxon>Bacteria</taxon>
        <taxon>Pseudomonadati</taxon>
        <taxon>Pseudomonadota</taxon>
        <taxon>Gammaproteobacteria</taxon>
        <taxon>Chromatiales</taxon>
        <taxon>Chromatiaceae</taxon>
        <taxon>Candidatus Nitrosoglobus</taxon>
    </lineage>
</organism>
<dbReference type="CDD" id="cd02612">
    <property type="entry name" value="HAD_PGPPase"/>
    <property type="match status" value="1"/>
</dbReference>
<dbReference type="Pfam" id="PF12710">
    <property type="entry name" value="HAD"/>
    <property type="match status" value="1"/>
</dbReference>
<evidence type="ECO:0000313" key="5">
    <source>
        <dbReference type="Proteomes" id="UP000243679"/>
    </source>
</evidence>
<dbReference type="EMBL" id="AP014836">
    <property type="protein sequence ID" value="BAW80954.1"/>
    <property type="molecule type" value="Genomic_DNA"/>
</dbReference>
<accession>A0A1Q2SP91</accession>
<dbReference type="InterPro" id="IPR050582">
    <property type="entry name" value="HAD-like_SerB"/>
</dbReference>
<sequence length="224" mass="25831">MSLAIFDLDNTLLAGDSDYLWGQFLAEQGVVDSQYYEQTNNAFYRQYQEGTLDIDEFLAFQLAPLSQYAPSQLERWRSQYLEEKIRPIMLPKAQNLLSAHQAQGHTLLIITATNRFITQPIAEMLQVDHLIATEPEIREGRYTGRVSGIPSYREGKVIRLKTWLKTQSLTLEEASWFYSDSHNDIPLLEQVTYPVAVNPDKKLDSYARINGWNIINLRENIDSL</sequence>
<protein>
    <submittedName>
        <fullName evidence="4">Haloacid dehalogenase-like (HAD) superfamily protein</fullName>
    </submittedName>
</protein>
<keyword evidence="2" id="KW-0378">Hydrolase</keyword>
<dbReference type="Gene3D" id="1.20.1440.100">
    <property type="entry name" value="SG protein - dephosphorylation function"/>
    <property type="match status" value="1"/>
</dbReference>
<dbReference type="Gene3D" id="3.40.50.1000">
    <property type="entry name" value="HAD superfamily/HAD-like"/>
    <property type="match status" value="1"/>
</dbReference>
<dbReference type="GO" id="GO:0016787">
    <property type="term" value="F:hydrolase activity"/>
    <property type="evidence" value="ECO:0007669"/>
    <property type="project" value="UniProtKB-KW"/>
</dbReference>
<keyword evidence="3" id="KW-0460">Magnesium</keyword>
<evidence type="ECO:0000256" key="1">
    <source>
        <dbReference type="ARBA" id="ARBA00022723"/>
    </source>
</evidence>
<dbReference type="InterPro" id="IPR036412">
    <property type="entry name" value="HAD-like_sf"/>
</dbReference>
<dbReference type="AlphaFoldDB" id="A0A1Q2SP91"/>
<dbReference type="Proteomes" id="UP000243679">
    <property type="component" value="Chromosome"/>
</dbReference>
<dbReference type="KEGG" id="ntt:TAO_1584"/>
<evidence type="ECO:0000256" key="2">
    <source>
        <dbReference type="ARBA" id="ARBA00022801"/>
    </source>
</evidence>
<dbReference type="NCBIfam" id="TIGR01488">
    <property type="entry name" value="HAD-SF-IB"/>
    <property type="match status" value="1"/>
</dbReference>
<keyword evidence="5" id="KW-1185">Reference proteome</keyword>